<dbReference type="InterPro" id="IPR037914">
    <property type="entry name" value="SpoVT-AbrB_sf"/>
</dbReference>
<evidence type="ECO:0000259" key="1">
    <source>
        <dbReference type="PROSITE" id="PS51740"/>
    </source>
</evidence>
<dbReference type="Pfam" id="PF04014">
    <property type="entry name" value="MazE_antitoxin"/>
    <property type="match status" value="1"/>
</dbReference>
<dbReference type="SUPFAM" id="SSF89447">
    <property type="entry name" value="AbrB/MazE/MraZ-like"/>
    <property type="match status" value="1"/>
</dbReference>
<sequence length="83" mass="9506">MFEMEQIVKVTRNFQVTIPAVIRDKIGLKEGDIVKVIYDEKEGVIKIVPIKRKRTTIRLGKSISVEEIEEAVEGMISEAVTRY</sequence>
<accession>A0A7J2U214</accession>
<comment type="caution">
    <text evidence="2">The sequence shown here is derived from an EMBL/GenBank/DDBJ whole genome shotgun (WGS) entry which is preliminary data.</text>
</comment>
<keyword evidence="2" id="KW-0238">DNA-binding</keyword>
<dbReference type="Gene3D" id="2.10.260.10">
    <property type="match status" value="1"/>
</dbReference>
<name>A0A7J2U214_9CREN</name>
<dbReference type="PANTHER" id="PTHR34860">
    <property type="entry name" value="REPRESSOR-LIKE PROTEIN SSO7C3"/>
    <property type="match status" value="1"/>
</dbReference>
<dbReference type="PROSITE" id="PS51740">
    <property type="entry name" value="SPOVT_ABRB"/>
    <property type="match status" value="1"/>
</dbReference>
<dbReference type="EMBL" id="DSEU01000021">
    <property type="protein sequence ID" value="HEM66599.1"/>
    <property type="molecule type" value="Genomic_DNA"/>
</dbReference>
<dbReference type="InterPro" id="IPR052975">
    <property type="entry name" value="Repressor-like_regulatory"/>
</dbReference>
<gene>
    <name evidence="2" type="ORF">ENO26_03365</name>
</gene>
<feature type="domain" description="SpoVT-AbrB" evidence="1">
    <location>
        <begin position="5"/>
        <end position="52"/>
    </location>
</feature>
<dbReference type="AlphaFoldDB" id="A0A7J2U214"/>
<proteinExistence type="predicted"/>
<dbReference type="InterPro" id="IPR007159">
    <property type="entry name" value="SpoVT-AbrB_dom"/>
</dbReference>
<protein>
    <submittedName>
        <fullName evidence="2">AbrB/MazE/SpoVT family DNA-binding domain-containing protein</fullName>
    </submittedName>
</protein>
<dbReference type="GO" id="GO:0003677">
    <property type="term" value="F:DNA binding"/>
    <property type="evidence" value="ECO:0007669"/>
    <property type="project" value="UniProtKB-KW"/>
</dbReference>
<dbReference type="NCBIfam" id="TIGR01439">
    <property type="entry name" value="lp_hng_hel_AbrB"/>
    <property type="match status" value="1"/>
</dbReference>
<evidence type="ECO:0000313" key="2">
    <source>
        <dbReference type="EMBL" id="HEM66599.1"/>
    </source>
</evidence>
<reference evidence="2" key="1">
    <citation type="journal article" date="2020" name="mSystems">
        <title>Genome- and Community-Level Interaction Insights into Carbon Utilization and Element Cycling Functions of Hydrothermarchaeota in Hydrothermal Sediment.</title>
        <authorList>
            <person name="Zhou Z."/>
            <person name="Liu Y."/>
            <person name="Xu W."/>
            <person name="Pan J."/>
            <person name="Luo Z.H."/>
            <person name="Li M."/>
        </authorList>
    </citation>
    <scope>NUCLEOTIDE SEQUENCE [LARGE SCALE GENOMIC DNA]</scope>
    <source>
        <strain evidence="2">SpSt-125</strain>
    </source>
</reference>
<dbReference type="SMART" id="SM00966">
    <property type="entry name" value="SpoVT_AbrB"/>
    <property type="match status" value="1"/>
</dbReference>
<organism evidence="2">
    <name type="scientific">Ignisphaera aggregans</name>
    <dbReference type="NCBI Taxonomy" id="334771"/>
    <lineage>
        <taxon>Archaea</taxon>
        <taxon>Thermoproteota</taxon>
        <taxon>Thermoprotei</taxon>
        <taxon>Desulfurococcales</taxon>
        <taxon>Desulfurococcaceae</taxon>
        <taxon>Ignisphaera</taxon>
    </lineage>
</organism>
<dbReference type="PANTHER" id="PTHR34860:SF6">
    <property type="entry name" value="REPRESSOR-LIKE PROTEIN SSO7C3"/>
    <property type="match status" value="1"/>
</dbReference>